<evidence type="ECO:0000313" key="1">
    <source>
        <dbReference type="EMBL" id="WBL36355.1"/>
    </source>
</evidence>
<dbReference type="EMBL" id="CP115149">
    <property type="protein sequence ID" value="WBL36355.1"/>
    <property type="molecule type" value="Genomic_DNA"/>
</dbReference>
<proteinExistence type="predicted"/>
<gene>
    <name evidence="1" type="ORF">O0235_01920</name>
</gene>
<dbReference type="Gene3D" id="3.40.30.10">
    <property type="entry name" value="Glutaredoxin"/>
    <property type="match status" value="1"/>
</dbReference>
<sequence length="213" mass="24282">MTQAKESVITLERFKQGKTFQKYLDSGIRNRELFVENYEGTKLTAEQEAALKELAARPNGPHHIVVIGEDWCPDVYRGTGVAQRMAEAMGAELRFFERDQNKDMMAEYLKDGEFESIPVFIFYDKDHREIAHFIERPQLANEQLHLAQQALGDISPAGIAKQLGHEPSEEEMKAARAAARERYLAWQKGETWANWRVATVDECIALLRSKLAG</sequence>
<dbReference type="Pfam" id="PF14595">
    <property type="entry name" value="Thioredoxin_9"/>
    <property type="match status" value="1"/>
</dbReference>
<evidence type="ECO:0000313" key="2">
    <source>
        <dbReference type="Proteomes" id="UP001212803"/>
    </source>
</evidence>
<dbReference type="Proteomes" id="UP001212803">
    <property type="component" value="Chromosome"/>
</dbReference>
<organism evidence="1 2">
    <name type="scientific">Tepidiforma flava</name>
    <dbReference type="NCBI Taxonomy" id="3004094"/>
    <lineage>
        <taxon>Bacteria</taxon>
        <taxon>Bacillati</taxon>
        <taxon>Chloroflexota</taxon>
        <taxon>Tepidiformia</taxon>
        <taxon>Tepidiformales</taxon>
        <taxon>Tepidiformaceae</taxon>
        <taxon>Tepidiforma</taxon>
    </lineage>
</organism>
<dbReference type="InterPro" id="IPR036249">
    <property type="entry name" value="Thioredoxin-like_sf"/>
</dbReference>
<keyword evidence="2" id="KW-1185">Reference proteome</keyword>
<dbReference type="RefSeq" id="WP_270056879.1">
    <property type="nucleotide sequence ID" value="NZ_CP115149.1"/>
</dbReference>
<protein>
    <submittedName>
        <fullName evidence="1">Thioredoxin family protein</fullName>
    </submittedName>
</protein>
<name>A0ABY7M8F6_9CHLR</name>
<accession>A0ABY7M8F6</accession>
<reference evidence="1 2" key="1">
    <citation type="journal article" date="2023" name="ISME J.">
        <title>Thermophilic Dehalococcoidia with unusual traits shed light on an unexpected past.</title>
        <authorList>
            <person name="Palmer M."/>
            <person name="Covington J.K."/>
            <person name="Zhou E.M."/>
            <person name="Thomas S.C."/>
            <person name="Habib N."/>
            <person name="Seymour C.O."/>
            <person name="Lai D."/>
            <person name="Johnston J."/>
            <person name="Hashimi A."/>
            <person name="Jiao J.Y."/>
            <person name="Muok A.R."/>
            <person name="Liu L."/>
            <person name="Xian W.D."/>
            <person name="Zhi X.Y."/>
            <person name="Li M.M."/>
            <person name="Silva L.P."/>
            <person name="Bowen B.P."/>
            <person name="Louie K."/>
            <person name="Briegel A."/>
            <person name="Pett-Ridge J."/>
            <person name="Weber P.K."/>
            <person name="Tocheva E.I."/>
            <person name="Woyke T."/>
            <person name="Northen T.R."/>
            <person name="Mayali X."/>
            <person name="Li W.J."/>
            <person name="Hedlund B.P."/>
        </authorList>
    </citation>
    <scope>NUCLEOTIDE SEQUENCE [LARGE SCALE GENOMIC DNA]</scope>
    <source>
        <strain evidence="1 2">YIM 72310</strain>
    </source>
</reference>
<dbReference type="SUPFAM" id="SSF52833">
    <property type="entry name" value="Thioredoxin-like"/>
    <property type="match status" value="1"/>
</dbReference>